<name>A0A8H3GXU2_9AGAM</name>
<reference evidence="1" key="1">
    <citation type="submission" date="2021-01" db="EMBL/GenBank/DDBJ databases">
        <authorList>
            <person name="Kaushik A."/>
        </authorList>
    </citation>
    <scope>NUCLEOTIDE SEQUENCE</scope>
    <source>
        <strain evidence="1">AG1-1C</strain>
    </source>
</reference>
<proteinExistence type="predicted"/>
<gene>
    <name evidence="1" type="ORF">RDB_LOCUS180605</name>
</gene>
<evidence type="ECO:0000313" key="1">
    <source>
        <dbReference type="EMBL" id="CAE6473682.1"/>
    </source>
</evidence>
<organism evidence="1 2">
    <name type="scientific">Rhizoctonia solani</name>
    <dbReference type="NCBI Taxonomy" id="456999"/>
    <lineage>
        <taxon>Eukaryota</taxon>
        <taxon>Fungi</taxon>
        <taxon>Dikarya</taxon>
        <taxon>Basidiomycota</taxon>
        <taxon>Agaricomycotina</taxon>
        <taxon>Agaricomycetes</taxon>
        <taxon>Cantharellales</taxon>
        <taxon>Ceratobasidiaceae</taxon>
        <taxon>Rhizoctonia</taxon>
    </lineage>
</organism>
<sequence length="114" mass="12045">MIQSQFTPLIVNLGVKTGYSIDPEKRATELSGFIATIVRVKTKSTYESVSSLPIATQPQVVVEASENIPPLPPPSPPPPVPAVVAPTPQPVNLVPLIQSLRGIRGVLIASGHVH</sequence>
<comment type="caution">
    <text evidence="1">The sequence shown here is derived from an EMBL/GenBank/DDBJ whole genome shotgun (WGS) entry which is preliminary data.</text>
</comment>
<dbReference type="Proteomes" id="UP000663846">
    <property type="component" value="Unassembled WGS sequence"/>
</dbReference>
<dbReference type="AlphaFoldDB" id="A0A8H3GXU2"/>
<accession>A0A8H3GXU2</accession>
<evidence type="ECO:0000313" key="2">
    <source>
        <dbReference type="Proteomes" id="UP000663846"/>
    </source>
</evidence>
<protein>
    <submittedName>
        <fullName evidence="1">Uncharacterized protein</fullName>
    </submittedName>
</protein>
<dbReference type="EMBL" id="CAJMWS010001124">
    <property type="protein sequence ID" value="CAE6473682.1"/>
    <property type="molecule type" value="Genomic_DNA"/>
</dbReference>